<name>A0A2N9FU86_FAGSY</name>
<dbReference type="InterPro" id="IPR036691">
    <property type="entry name" value="Endo/exonu/phosph_ase_sf"/>
</dbReference>
<dbReference type="CDD" id="cd01650">
    <property type="entry name" value="RT_nLTR_like"/>
    <property type="match status" value="1"/>
</dbReference>
<protein>
    <submittedName>
        <fullName evidence="4">Uncharacterized protein</fullName>
    </submittedName>
</protein>
<evidence type="ECO:0000256" key="1">
    <source>
        <dbReference type="SAM" id="MobiDB-lite"/>
    </source>
</evidence>
<dbReference type="GO" id="GO:0003824">
    <property type="term" value="F:catalytic activity"/>
    <property type="evidence" value="ECO:0007669"/>
    <property type="project" value="InterPro"/>
</dbReference>
<feature type="compositionally biased region" description="Basic and acidic residues" evidence="1">
    <location>
        <begin position="388"/>
        <end position="406"/>
    </location>
</feature>
<dbReference type="PANTHER" id="PTHR46890">
    <property type="entry name" value="NON-LTR RETROLELEMENT REVERSE TRANSCRIPTASE-LIKE PROTEIN-RELATED"/>
    <property type="match status" value="1"/>
</dbReference>
<evidence type="ECO:0000259" key="3">
    <source>
        <dbReference type="Pfam" id="PF03372"/>
    </source>
</evidence>
<accession>A0A2N9FU86</accession>
<dbReference type="EMBL" id="OIVN01001172">
    <property type="protein sequence ID" value="SPC90733.1"/>
    <property type="molecule type" value="Genomic_DNA"/>
</dbReference>
<dbReference type="Pfam" id="PF00078">
    <property type="entry name" value="RVT_1"/>
    <property type="match status" value="1"/>
</dbReference>
<sequence>MALPLPPNPTPNTISCPPPTFPANHPLPINHHVGLPFPPPCFGSLPAQIGWPFPQATHIPQTENTFIPQIPPQANPLPNIHQTQPITIQSKPKWVTAKSIRKGTQHTLGSRVCSFRVGAKQFILILTGGRTAPYHITERRGRFVGSLWLGLKSLHWLIETWGLLRQTEDLKGFFRFLRTEYSTLELSCLQNPYGRFVELCEYHGGAQRGEIRIPEGYRGQNWERFVKELHSFFPGTAVTVAHQTGKPRNGTARAELERRVIRAGPTPAVSGSRNVKMDSKLRNTRDFKNQFAGSVITNSPRAIMDLNAPRPTRKCNFKWAPVTSTLRITKPVDGPRQAQWVGLKTKAIGLAQPNSRATQAQALDIGSVEEEQDKSFNFPESSPTPKTLVDHDDAKELGSSDEETHAAGELSSSDEDTQADDCEFPLETPVMLILDGSMGDTSMECGYPAVEVEEPSVGLDLALSRLLVVDYHSNEVAQHEEEPVSPMVCEPLAVVVPTTILAAPEKPHNTGSEWVNNQYQGLCELVGFPLDSHEKQCLALLRRIEASRSRKKGRVDAAEFRVLDAVNTAGGVLLLWDKRVLELADSSVGNFSVSCLWKGLLDGFEWVGTGLYGPNQDALRPDFWSEVKSVRQRWAQPWCVFGDFNVVRFPNERLGCSRINASMIEFSDFIEDLSLVDFPLNGGRYTWCNGSRNSAMSQIDRVLVSADWEEHYSDVVQKLLPKPISDHTPILLEVGGMAGGKRAFKFENMWLKDPEFVNKGCGFKEAATRNVTCNSLMRRKGTSFLTSEERVLREACKSELEKLALLEEVSWRQKSRVLWLKEGDNNTKFFHQMANSHRRNNYMERVEVDGAVYEVESEVREKVVQFYASLYQEHEPWRPTVDGLDFDLILDKEQAMLERKFDRDEVLQVVNDLQGDKAPEPDGFTMAFFQKCWSVLEEDIMGFFEEVHTYCKFERSLNASFIALIPKKQNATNIRDFRPISLIGSVYKLLSKVLANRLKGVLDHIISESQNSFIGGRKILDSVLIANECLDSRLKSRLPGIICKLDIEKAYDHVHWGSLLYLLQRMGFGGHSARGSPIPVVVPFDYGGIELDVGKVEVAGLIRGFSAGDLAQLSYIRMVLSCFKAVTGLRVNMAKSKMVPVGEVGNIAMLADSLDCWVGSFPLAYLGMPLGASYKAVSVWDPIIEKMERSVAQRIEKLQKNFLWEGMGEEFKHYLMGWDKVCTPKEKRGLGVRSLTLFNKALLGKWLWRFGLKEQHLWRRVLVAKYGVELGRWRTPRNRGPHGCGVWKGIMLGWNEYFQHIEFVVGLGDRIRFWQDKWCGDRALMDRFPTLYACFGRDFNDWEIDLVVEFFQLLASNTPNNAGLDGLRWKGSKDGMFASRSFYHVLNDKARAAVPLERHLGG</sequence>
<dbReference type="Gene3D" id="3.60.10.10">
    <property type="entry name" value="Endonuclease/exonuclease/phosphatase"/>
    <property type="match status" value="1"/>
</dbReference>
<proteinExistence type="predicted"/>
<dbReference type="PANTHER" id="PTHR46890:SF50">
    <property type="entry name" value="RNA-DIRECTED DNA POLYMERASE, EUKARYOTA, REVERSE TRANSCRIPTASE ZINC-BINDING DOMAIN PROTEIN-RELATED"/>
    <property type="match status" value="1"/>
</dbReference>
<feature type="domain" description="Reverse transcriptase" evidence="2">
    <location>
        <begin position="965"/>
        <end position="1076"/>
    </location>
</feature>
<organism evidence="4">
    <name type="scientific">Fagus sylvatica</name>
    <name type="common">Beechnut</name>
    <dbReference type="NCBI Taxonomy" id="28930"/>
    <lineage>
        <taxon>Eukaryota</taxon>
        <taxon>Viridiplantae</taxon>
        <taxon>Streptophyta</taxon>
        <taxon>Embryophyta</taxon>
        <taxon>Tracheophyta</taxon>
        <taxon>Spermatophyta</taxon>
        <taxon>Magnoliopsida</taxon>
        <taxon>eudicotyledons</taxon>
        <taxon>Gunneridae</taxon>
        <taxon>Pentapetalae</taxon>
        <taxon>rosids</taxon>
        <taxon>fabids</taxon>
        <taxon>Fagales</taxon>
        <taxon>Fagaceae</taxon>
        <taxon>Fagus</taxon>
    </lineage>
</organism>
<dbReference type="SUPFAM" id="SSF56219">
    <property type="entry name" value="DNase I-like"/>
    <property type="match status" value="1"/>
</dbReference>
<dbReference type="InterPro" id="IPR000477">
    <property type="entry name" value="RT_dom"/>
</dbReference>
<dbReference type="Pfam" id="PF03372">
    <property type="entry name" value="Exo_endo_phos"/>
    <property type="match status" value="1"/>
</dbReference>
<feature type="region of interest" description="Disordered" evidence="1">
    <location>
        <begin position="368"/>
        <end position="421"/>
    </location>
</feature>
<evidence type="ECO:0000259" key="2">
    <source>
        <dbReference type="Pfam" id="PF00078"/>
    </source>
</evidence>
<dbReference type="InterPro" id="IPR052343">
    <property type="entry name" value="Retrotransposon-Effector_Assoc"/>
</dbReference>
<reference evidence="4" key="1">
    <citation type="submission" date="2018-02" db="EMBL/GenBank/DDBJ databases">
        <authorList>
            <person name="Cohen D.B."/>
            <person name="Kent A.D."/>
        </authorList>
    </citation>
    <scope>NUCLEOTIDE SEQUENCE</scope>
</reference>
<gene>
    <name evidence="4" type="ORF">FSB_LOCUS18615</name>
</gene>
<feature type="domain" description="Endonuclease/exonuclease/phosphatase" evidence="3">
    <location>
        <begin position="568"/>
        <end position="727"/>
    </location>
</feature>
<evidence type="ECO:0000313" key="4">
    <source>
        <dbReference type="EMBL" id="SPC90733.1"/>
    </source>
</evidence>
<dbReference type="InterPro" id="IPR005135">
    <property type="entry name" value="Endo/exonuclease/phosphatase"/>
</dbReference>
<feature type="compositionally biased region" description="Acidic residues" evidence="1">
    <location>
        <begin position="412"/>
        <end position="421"/>
    </location>
</feature>